<gene>
    <name evidence="1" type="ORF">AKJ08_0678</name>
</gene>
<dbReference type="AlphaFoldDB" id="A0A0K1PA53"/>
<dbReference type="EMBL" id="CP012332">
    <property type="protein sequence ID" value="AKU90291.1"/>
    <property type="molecule type" value="Genomic_DNA"/>
</dbReference>
<accession>A0A0K1PA53</accession>
<reference evidence="1 2" key="1">
    <citation type="submission" date="2015-08" db="EMBL/GenBank/DDBJ databases">
        <authorList>
            <person name="Babu N.S."/>
            <person name="Beckwith C.J."/>
            <person name="Beseler K.G."/>
            <person name="Brison A."/>
            <person name="Carone J.V."/>
            <person name="Caskin T.P."/>
            <person name="Diamond M."/>
            <person name="Durham M.E."/>
            <person name="Foxe J.M."/>
            <person name="Go M."/>
            <person name="Henderson B.A."/>
            <person name="Jones I.B."/>
            <person name="McGettigan J.A."/>
            <person name="Micheletti S.J."/>
            <person name="Nasrallah M.E."/>
            <person name="Ortiz D."/>
            <person name="Piller C.R."/>
            <person name="Privatt S.R."/>
            <person name="Schneider S.L."/>
            <person name="Sharp S."/>
            <person name="Smith T.C."/>
            <person name="Stanton J.D."/>
            <person name="Ullery H.E."/>
            <person name="Wilson R.J."/>
            <person name="Serrano M.G."/>
            <person name="Buck G."/>
            <person name="Lee V."/>
            <person name="Wang Y."/>
            <person name="Carvalho R."/>
            <person name="Voegtly L."/>
            <person name="Shi R."/>
            <person name="Duckworth R."/>
            <person name="Johnson A."/>
            <person name="Loviza R."/>
            <person name="Walstead R."/>
            <person name="Shah Z."/>
            <person name="Kiflezghi M."/>
            <person name="Wade K."/>
            <person name="Ball S.L."/>
            <person name="Bradley K.W."/>
            <person name="Asai D.J."/>
            <person name="Bowman C.A."/>
            <person name="Russell D.A."/>
            <person name="Pope W.H."/>
            <person name="Jacobs-Sera D."/>
            <person name="Hendrix R.W."/>
            <person name="Hatfull G.F."/>
        </authorList>
    </citation>
    <scope>NUCLEOTIDE SEQUENCE [LARGE SCALE GENOMIC DNA]</scope>
    <source>
        <strain evidence="1 2">DSM 27710</strain>
    </source>
</reference>
<evidence type="ECO:0000313" key="1">
    <source>
        <dbReference type="EMBL" id="AKU90291.1"/>
    </source>
</evidence>
<name>A0A0K1PA53_9BACT</name>
<proteinExistence type="predicted"/>
<protein>
    <submittedName>
        <fullName evidence="1">Uncharacterized protein</fullName>
    </submittedName>
</protein>
<organism evidence="1 2">
    <name type="scientific">Vulgatibacter incomptus</name>
    <dbReference type="NCBI Taxonomy" id="1391653"/>
    <lineage>
        <taxon>Bacteria</taxon>
        <taxon>Pseudomonadati</taxon>
        <taxon>Myxococcota</taxon>
        <taxon>Myxococcia</taxon>
        <taxon>Myxococcales</taxon>
        <taxon>Cystobacterineae</taxon>
        <taxon>Vulgatibacteraceae</taxon>
        <taxon>Vulgatibacter</taxon>
    </lineage>
</organism>
<sequence length="53" mass="5477">MRGSVKEGPRSEWARIVCCAGSGRNRAERRATNAIEGCLSLALPAGGAHAPGQ</sequence>
<evidence type="ECO:0000313" key="2">
    <source>
        <dbReference type="Proteomes" id="UP000055590"/>
    </source>
</evidence>
<keyword evidence="2" id="KW-1185">Reference proteome</keyword>
<dbReference type="Proteomes" id="UP000055590">
    <property type="component" value="Chromosome"/>
</dbReference>
<dbReference type="KEGG" id="vin:AKJ08_0678"/>